<dbReference type="Pfam" id="PF00383">
    <property type="entry name" value="dCMP_cyt_deam_1"/>
    <property type="match status" value="1"/>
</dbReference>
<dbReference type="Gene3D" id="3.40.140.10">
    <property type="entry name" value="Cytidine Deaminase, domain 2"/>
    <property type="match status" value="1"/>
</dbReference>
<dbReference type="PANTHER" id="PTHR11079">
    <property type="entry name" value="CYTOSINE DEAMINASE FAMILY MEMBER"/>
    <property type="match status" value="1"/>
</dbReference>
<gene>
    <name evidence="2" type="ORF">GCM10020367_24640</name>
</gene>
<dbReference type="PANTHER" id="PTHR11079:SF161">
    <property type="entry name" value="CMP_DCMP-TYPE DEAMINASE DOMAIN-CONTAINING PROTEIN"/>
    <property type="match status" value="1"/>
</dbReference>
<dbReference type="EMBL" id="BAAAYL010000001">
    <property type="protein sequence ID" value="GAA3371914.1"/>
    <property type="molecule type" value="Genomic_DNA"/>
</dbReference>
<dbReference type="RefSeq" id="WP_345036545.1">
    <property type="nucleotide sequence ID" value="NZ_BAAAYL010000001.1"/>
</dbReference>
<evidence type="ECO:0000313" key="3">
    <source>
        <dbReference type="Proteomes" id="UP001499990"/>
    </source>
</evidence>
<comment type="caution">
    <text evidence="2">The sequence shown here is derived from an EMBL/GenBank/DDBJ whole genome shotgun (WGS) entry which is preliminary data.</text>
</comment>
<dbReference type="InterPro" id="IPR016193">
    <property type="entry name" value="Cytidine_deaminase-like"/>
</dbReference>
<name>A0ABP6SAW5_9ACTN</name>
<proteinExistence type="predicted"/>
<reference evidence="3" key="1">
    <citation type="journal article" date="2019" name="Int. J. Syst. Evol. Microbiol.">
        <title>The Global Catalogue of Microorganisms (GCM) 10K type strain sequencing project: providing services to taxonomists for standard genome sequencing and annotation.</title>
        <authorList>
            <consortium name="The Broad Institute Genomics Platform"/>
            <consortium name="The Broad Institute Genome Sequencing Center for Infectious Disease"/>
            <person name="Wu L."/>
            <person name="Ma J."/>
        </authorList>
    </citation>
    <scope>NUCLEOTIDE SEQUENCE [LARGE SCALE GENOMIC DNA]</scope>
    <source>
        <strain evidence="3">JCM 9651</strain>
    </source>
</reference>
<evidence type="ECO:0000313" key="2">
    <source>
        <dbReference type="EMBL" id="GAA3371914.1"/>
    </source>
</evidence>
<organism evidence="2 3">
    <name type="scientific">Streptomyces sannanensis</name>
    <dbReference type="NCBI Taxonomy" id="285536"/>
    <lineage>
        <taxon>Bacteria</taxon>
        <taxon>Bacillati</taxon>
        <taxon>Actinomycetota</taxon>
        <taxon>Actinomycetes</taxon>
        <taxon>Kitasatosporales</taxon>
        <taxon>Streptomycetaceae</taxon>
        <taxon>Streptomyces</taxon>
    </lineage>
</organism>
<dbReference type="CDD" id="cd01285">
    <property type="entry name" value="nucleoside_deaminase"/>
    <property type="match status" value="1"/>
</dbReference>
<accession>A0ABP6SAW5</accession>
<dbReference type="PROSITE" id="PS51747">
    <property type="entry name" value="CYT_DCMP_DEAMINASES_2"/>
    <property type="match status" value="1"/>
</dbReference>
<evidence type="ECO:0000259" key="1">
    <source>
        <dbReference type="PROSITE" id="PS51747"/>
    </source>
</evidence>
<feature type="domain" description="CMP/dCMP-type deaminase" evidence="1">
    <location>
        <begin position="18"/>
        <end position="147"/>
    </location>
</feature>
<dbReference type="InterPro" id="IPR002125">
    <property type="entry name" value="CMP_dCMP_dom"/>
</dbReference>
<sequence>MRVRCTAADSGPCSPENSHDRTFLEQAVSISRHALEDEGKTPFGALVVIDGEVVGTGTSSVVELRDPTAHAEVMALRAAGQKLGRNLMEDAVMYSSIEPCPMCLTACYRARIPRLVYAANSRDAAVNGFEDLQFYREPALPNAERGLPAEVAVEADLQERAAGALAEWATQLPFPVEPKP</sequence>
<dbReference type="SUPFAM" id="SSF53927">
    <property type="entry name" value="Cytidine deaminase-like"/>
    <property type="match status" value="1"/>
</dbReference>
<protein>
    <submittedName>
        <fullName evidence="2">Nucleoside deaminase</fullName>
    </submittedName>
</protein>
<keyword evidence="3" id="KW-1185">Reference proteome</keyword>
<dbReference type="Proteomes" id="UP001499990">
    <property type="component" value="Unassembled WGS sequence"/>
</dbReference>